<dbReference type="GO" id="GO:0015721">
    <property type="term" value="P:bile acid and bile salt transport"/>
    <property type="evidence" value="ECO:0007669"/>
    <property type="project" value="InterPro"/>
</dbReference>
<dbReference type="GO" id="GO:0005886">
    <property type="term" value="C:plasma membrane"/>
    <property type="evidence" value="ECO:0007669"/>
    <property type="project" value="InterPro"/>
</dbReference>
<reference evidence="4" key="1">
    <citation type="journal article" date="2023" name="Science">
        <title>Genome structures resolve the early diversification of teleost fishes.</title>
        <authorList>
            <person name="Parey E."/>
            <person name="Louis A."/>
            <person name="Montfort J."/>
            <person name="Bouchez O."/>
            <person name="Roques C."/>
            <person name="Iampietro C."/>
            <person name="Lluch J."/>
            <person name="Castinel A."/>
            <person name="Donnadieu C."/>
            <person name="Desvignes T."/>
            <person name="Floi Bucao C."/>
            <person name="Jouanno E."/>
            <person name="Wen M."/>
            <person name="Mejri S."/>
            <person name="Dirks R."/>
            <person name="Jansen H."/>
            <person name="Henkel C."/>
            <person name="Chen W.J."/>
            <person name="Zahm M."/>
            <person name="Cabau C."/>
            <person name="Klopp C."/>
            <person name="Thompson A.W."/>
            <person name="Robinson-Rechavi M."/>
            <person name="Braasch I."/>
            <person name="Lecointre G."/>
            <person name="Bobe J."/>
            <person name="Postlethwait J.H."/>
            <person name="Berthelot C."/>
            <person name="Roest Crollius H."/>
            <person name="Guiguen Y."/>
        </authorList>
    </citation>
    <scope>NUCLEOTIDE SEQUENCE</scope>
    <source>
        <strain evidence="4">Concon-B</strain>
    </source>
</reference>
<keyword evidence="5" id="KW-1185">Reference proteome</keyword>
<evidence type="ECO:0000256" key="3">
    <source>
        <dbReference type="SAM" id="SignalP"/>
    </source>
</evidence>
<gene>
    <name evidence="4" type="ORF">COCON_G00216620</name>
</gene>
<organism evidence="4 5">
    <name type="scientific">Conger conger</name>
    <name type="common">Conger eel</name>
    <name type="synonym">Muraena conger</name>
    <dbReference type="NCBI Taxonomy" id="82655"/>
    <lineage>
        <taxon>Eukaryota</taxon>
        <taxon>Metazoa</taxon>
        <taxon>Chordata</taxon>
        <taxon>Craniata</taxon>
        <taxon>Vertebrata</taxon>
        <taxon>Euteleostomi</taxon>
        <taxon>Actinopterygii</taxon>
        <taxon>Neopterygii</taxon>
        <taxon>Teleostei</taxon>
        <taxon>Anguilliformes</taxon>
        <taxon>Congridae</taxon>
        <taxon>Conger</taxon>
    </lineage>
</organism>
<feature type="region of interest" description="Disordered" evidence="1">
    <location>
        <begin position="129"/>
        <end position="192"/>
    </location>
</feature>
<feature type="chain" id="PRO_5040126077" description="Transmembrane protein" evidence="3">
    <location>
        <begin position="33"/>
        <end position="192"/>
    </location>
</feature>
<dbReference type="Proteomes" id="UP001152803">
    <property type="component" value="Unassembled WGS sequence"/>
</dbReference>
<keyword evidence="2" id="KW-0472">Membrane</keyword>
<accession>A0A9Q1HP42</accession>
<comment type="caution">
    <text evidence="4">The sequence shown here is derived from an EMBL/GenBank/DDBJ whole genome shotgun (WGS) entry which is preliminary data.</text>
</comment>
<dbReference type="InterPro" id="IPR029387">
    <property type="entry name" value="OSTbeta"/>
</dbReference>
<protein>
    <recommendedName>
        <fullName evidence="6">Transmembrane protein</fullName>
    </recommendedName>
</protein>
<keyword evidence="2" id="KW-1133">Transmembrane helix</keyword>
<keyword evidence="3" id="KW-0732">Signal</keyword>
<dbReference type="OrthoDB" id="8959236at2759"/>
<keyword evidence="2" id="KW-0812">Transmembrane</keyword>
<feature type="compositionally biased region" description="Polar residues" evidence="1">
    <location>
        <begin position="129"/>
        <end position="144"/>
    </location>
</feature>
<dbReference type="GO" id="GO:0046982">
    <property type="term" value="F:protein heterodimerization activity"/>
    <property type="evidence" value="ECO:0007669"/>
    <property type="project" value="InterPro"/>
</dbReference>
<evidence type="ECO:0000256" key="1">
    <source>
        <dbReference type="SAM" id="MobiDB-lite"/>
    </source>
</evidence>
<dbReference type="EMBL" id="JAFJMO010000017">
    <property type="protein sequence ID" value="KAJ8252350.1"/>
    <property type="molecule type" value="Genomic_DNA"/>
</dbReference>
<evidence type="ECO:0000256" key="2">
    <source>
        <dbReference type="SAM" id="Phobius"/>
    </source>
</evidence>
<name>A0A9Q1HP42_CONCO</name>
<dbReference type="PANTHER" id="PTHR36129:SF3">
    <property type="match status" value="1"/>
</dbReference>
<evidence type="ECO:0000313" key="4">
    <source>
        <dbReference type="EMBL" id="KAJ8252350.1"/>
    </source>
</evidence>
<dbReference type="GO" id="GO:0022857">
    <property type="term" value="F:transmembrane transporter activity"/>
    <property type="evidence" value="ECO:0007669"/>
    <property type="project" value="InterPro"/>
</dbReference>
<dbReference type="AlphaFoldDB" id="A0A9Q1HP42"/>
<feature type="transmembrane region" description="Helical" evidence="2">
    <location>
        <begin position="76"/>
        <end position="95"/>
    </location>
</feature>
<proteinExistence type="predicted"/>
<evidence type="ECO:0000313" key="5">
    <source>
        <dbReference type="Proteomes" id="UP001152803"/>
    </source>
</evidence>
<feature type="compositionally biased region" description="Polar residues" evidence="1">
    <location>
        <begin position="152"/>
        <end position="192"/>
    </location>
</feature>
<dbReference type="InterPro" id="IPR052678">
    <property type="entry name" value="OST-beta_subunit"/>
</dbReference>
<dbReference type="PANTHER" id="PTHR36129">
    <property type="entry name" value="ORGANIC SOLUTE TRANSPORTER SUBUNIT BETA-RELATED"/>
    <property type="match status" value="1"/>
</dbReference>
<sequence length="192" mass="20971">MFPSKRLCAHTRMLHMWIVLCLLLQGSGWASGDPETHQPEGAEVHQQGAAVGAMTEEQKAFLQWYYRTEDPSSWKYAMLGLSFGALLLGSVLLVIGTMANRSRRKLAQYKASVRAVQMEELQGLTGVTQACSMPPQAQTPTQADISKDTHTSHVNQTPQESQPELESPQDSGLTADSRHTAATSQETEGQGS</sequence>
<dbReference type="Pfam" id="PF15048">
    <property type="entry name" value="OSTbeta"/>
    <property type="match status" value="1"/>
</dbReference>
<evidence type="ECO:0008006" key="6">
    <source>
        <dbReference type="Google" id="ProtNLM"/>
    </source>
</evidence>
<feature type="signal peptide" evidence="3">
    <location>
        <begin position="1"/>
        <end position="32"/>
    </location>
</feature>